<proteinExistence type="predicted"/>
<feature type="region of interest" description="Disordered" evidence="1">
    <location>
        <begin position="33"/>
        <end position="65"/>
    </location>
</feature>
<protein>
    <submittedName>
        <fullName evidence="2">Uncharacterized protein</fullName>
    </submittedName>
</protein>
<dbReference type="Proteomes" id="UP000180043">
    <property type="component" value="Unassembled WGS sequence"/>
</dbReference>
<reference evidence="2 3" key="1">
    <citation type="submission" date="2016-10" db="EMBL/GenBank/DDBJ databases">
        <title>Evaluation of Human, Veterinary and Environmental Mycobacterium chelonae Isolates by Core Genome Phylogenomic Analysis, Targeted Gene Comparison, and Anti-microbial Susceptibility Patterns: A Tale of Mistaken Identities.</title>
        <authorList>
            <person name="Fogelson S.B."/>
            <person name="Camus A.C."/>
            <person name="Lorenz W."/>
            <person name="Vasireddy R."/>
            <person name="Vasireddy S."/>
            <person name="Smith T."/>
            <person name="Brown-Elliott B.A."/>
            <person name="Wallace R.J.Jr."/>
            <person name="Hasan N.A."/>
            <person name="Reischl U."/>
            <person name="Sanchez S."/>
        </authorList>
    </citation>
    <scope>NUCLEOTIDE SEQUENCE [LARGE SCALE GENOMIC DNA]</scope>
    <source>
        <strain evidence="2 3">15515</strain>
    </source>
</reference>
<dbReference type="AlphaFoldDB" id="A0A1S1LBR4"/>
<evidence type="ECO:0000256" key="1">
    <source>
        <dbReference type="SAM" id="MobiDB-lite"/>
    </source>
</evidence>
<feature type="compositionally biased region" description="Polar residues" evidence="1">
    <location>
        <begin position="53"/>
        <end position="63"/>
    </location>
</feature>
<accession>A0A1S1LBR4</accession>
<sequence>MSVRDARLIPLLQEAEMAQTDLQEVKEVAAKHGWTAQEGGGYPDRGDRAGAPGSSQMAASATRTLIADHRAGGAGSGVFAEIENRATAGDRAAQHYLGWNLPA</sequence>
<name>A0A1S1LBR4_MYCCH</name>
<organism evidence="2 3">
    <name type="scientific">Mycobacteroides chelonae</name>
    <name type="common">Mycobacterium chelonae</name>
    <dbReference type="NCBI Taxonomy" id="1774"/>
    <lineage>
        <taxon>Bacteria</taxon>
        <taxon>Bacillati</taxon>
        <taxon>Actinomycetota</taxon>
        <taxon>Actinomycetes</taxon>
        <taxon>Mycobacteriales</taxon>
        <taxon>Mycobacteriaceae</taxon>
        <taxon>Mycobacteroides</taxon>
    </lineage>
</organism>
<evidence type="ECO:0000313" key="3">
    <source>
        <dbReference type="Proteomes" id="UP000180043"/>
    </source>
</evidence>
<dbReference type="EMBL" id="MLIQ01000049">
    <property type="protein sequence ID" value="OHU46106.1"/>
    <property type="molecule type" value="Genomic_DNA"/>
</dbReference>
<evidence type="ECO:0000313" key="2">
    <source>
        <dbReference type="EMBL" id="OHU46106.1"/>
    </source>
</evidence>
<gene>
    <name evidence="2" type="ORF">BKG82_28400</name>
</gene>
<comment type="caution">
    <text evidence="2">The sequence shown here is derived from an EMBL/GenBank/DDBJ whole genome shotgun (WGS) entry which is preliminary data.</text>
</comment>